<evidence type="ECO:0000256" key="1">
    <source>
        <dbReference type="SAM" id="MobiDB-lite"/>
    </source>
</evidence>
<feature type="region of interest" description="Disordered" evidence="1">
    <location>
        <begin position="1"/>
        <end position="86"/>
    </location>
</feature>
<feature type="compositionally biased region" description="Low complexity" evidence="1">
    <location>
        <begin position="42"/>
        <end position="81"/>
    </location>
</feature>
<reference evidence="2" key="1">
    <citation type="submission" date="2025-08" db="UniProtKB">
        <authorList>
            <consortium name="RefSeq"/>
        </authorList>
    </citation>
    <scope>IDENTIFICATION</scope>
</reference>
<proteinExistence type="predicted"/>
<sequence>MQTIPSSSPAYRTTQHGGSFLMPLSSLTPSPSNHVSQNGGLSSMTPSSSPSSSTPSISRTHIGGSTIPSSPSIDTSSPASDGTQTQTFEDVVTYDALHRPIIIPDGTTGFVIGSNPALLLMAAGSSDWPAAASDASCSAACAVGAVSSMIRSNRISPAEAI</sequence>
<accession>A0A1S3Z640</accession>
<protein>
    <submittedName>
        <fullName evidence="2">Uncharacterized protein</fullName>
    </submittedName>
</protein>
<dbReference type="KEGG" id="nta:107783229"/>
<dbReference type="RefSeq" id="XP_016459682.1">
    <property type="nucleotide sequence ID" value="XM_016604196.1"/>
</dbReference>
<dbReference type="PaxDb" id="4097-A0A1S3Z640"/>
<dbReference type="AlphaFoldDB" id="A0A1S3Z640"/>
<organism evidence="2">
    <name type="scientific">Nicotiana tabacum</name>
    <name type="common">Common tobacco</name>
    <dbReference type="NCBI Taxonomy" id="4097"/>
    <lineage>
        <taxon>Eukaryota</taxon>
        <taxon>Viridiplantae</taxon>
        <taxon>Streptophyta</taxon>
        <taxon>Embryophyta</taxon>
        <taxon>Tracheophyta</taxon>
        <taxon>Spermatophyta</taxon>
        <taxon>Magnoliopsida</taxon>
        <taxon>eudicotyledons</taxon>
        <taxon>Gunneridae</taxon>
        <taxon>Pentapetalae</taxon>
        <taxon>asterids</taxon>
        <taxon>lamiids</taxon>
        <taxon>Solanales</taxon>
        <taxon>Solanaceae</taxon>
        <taxon>Nicotianoideae</taxon>
        <taxon>Nicotianeae</taxon>
        <taxon>Nicotiana</taxon>
    </lineage>
</organism>
<gene>
    <name evidence="2" type="primary">LOC107783229</name>
</gene>
<dbReference type="OrthoDB" id="10458532at2759"/>
<evidence type="ECO:0000313" key="2">
    <source>
        <dbReference type="RefSeq" id="XP_016459682.1"/>
    </source>
</evidence>
<feature type="compositionally biased region" description="Polar residues" evidence="1">
    <location>
        <begin position="1"/>
        <end position="17"/>
    </location>
</feature>
<feature type="compositionally biased region" description="Low complexity" evidence="1">
    <location>
        <begin position="19"/>
        <end position="32"/>
    </location>
</feature>
<name>A0A1S3Z640_TOBAC</name>